<gene>
    <name evidence="3" type="ORF">V5R04_09035</name>
</gene>
<feature type="transmembrane region" description="Helical" evidence="2">
    <location>
        <begin position="541"/>
        <end position="565"/>
    </location>
</feature>
<keyword evidence="2" id="KW-0812">Transmembrane</keyword>
<reference evidence="3" key="1">
    <citation type="submission" date="2024-02" db="EMBL/GenBank/DDBJ databases">
        <title>Tomenella chthoni gen. nov. sp. nov., a member of the family Jonesiaceae isolated from bat guano.</title>
        <authorList>
            <person name="Miller S.L."/>
            <person name="King J."/>
            <person name="Sankaranarayanan K."/>
            <person name="Lawson P.A."/>
        </authorList>
    </citation>
    <scope>NUCLEOTIDE SEQUENCE</scope>
    <source>
        <strain evidence="3">BS-20</strain>
    </source>
</reference>
<accession>A0AAU7DSV8</accession>
<sequence length="649" mass="70544">MSSTSNTKRKPSLRTKLLALLGSTLLLFLAACGAKIDTILTFNAEGGGTREITLSFEQDETTADYITGGIAAVEASIKKHAPQEIEFLSLTEEGATATAKFVIKFENIDEYQTKTKALLAAGNSTWNDSNVQIFENNELLNGVAIEEWFSSQHLMDWMFNGLVADKIVAEENRSSMSEDGNTTVIFGDQKESVYANIDFDAITDLGFDAITMETDVSVTPMTRSIKLWVSDRSRVIAHQDTYDQFFNSITTDEVAFEVDTQEAGHSWNTTFSGEAEYILETTSTILNSDNVVFNLKTEPSTHNPAVMVTSVNNFADCTSICSRDAEPVSDSVKVPEGPKDAEGNQDSNAVEVTFYSLEDNHSITFETVANFSEVAYLMDLTPQGNASFEATFIADKAIADQFDEGFKSLIKGDSEVEVATKEGDDQVVYTVNLAGDSTQDLMTQYNTWSNTDSAIAEYESPENSFFIIDFRFEGYFELPNRFSQNLPLEGAPVLTITSGGRTNFVADGSYSDSLISIEKGFAKFNTESSVSLSLQSSGRTLGGIILLAIIGLAVVAGGIALTIFIKKNKAVGPTNPHYSQHPNGTGFQPTGPTPEGYYPADPNYPGQAPMPSPQMPLSQPESFDFPPAPPTAFGSSPEPLNEPESLEKP</sequence>
<protein>
    <submittedName>
        <fullName evidence="3">Uncharacterized protein</fullName>
    </submittedName>
</protein>
<evidence type="ECO:0000256" key="2">
    <source>
        <dbReference type="SAM" id="Phobius"/>
    </source>
</evidence>
<organism evidence="3">
    <name type="scientific">Jonesiaceae bacterium BS-20</name>
    <dbReference type="NCBI Taxonomy" id="3120821"/>
    <lineage>
        <taxon>Bacteria</taxon>
        <taxon>Bacillati</taxon>
        <taxon>Actinomycetota</taxon>
        <taxon>Actinomycetes</taxon>
        <taxon>Micrococcales</taxon>
        <taxon>Jonesiaceae</taxon>
    </lineage>
</organism>
<keyword evidence="2" id="KW-0472">Membrane</keyword>
<feature type="compositionally biased region" description="Polar residues" evidence="1">
    <location>
        <begin position="576"/>
        <end position="590"/>
    </location>
</feature>
<dbReference type="AlphaFoldDB" id="A0AAU7DSV8"/>
<evidence type="ECO:0000313" key="3">
    <source>
        <dbReference type="EMBL" id="XBH20391.1"/>
    </source>
</evidence>
<name>A0AAU7DSV8_9MICO</name>
<evidence type="ECO:0000256" key="1">
    <source>
        <dbReference type="SAM" id="MobiDB-lite"/>
    </source>
</evidence>
<feature type="region of interest" description="Disordered" evidence="1">
    <location>
        <begin position="575"/>
        <end position="649"/>
    </location>
</feature>
<proteinExistence type="predicted"/>
<keyword evidence="2" id="KW-1133">Transmembrane helix</keyword>
<dbReference type="EMBL" id="CP146203">
    <property type="protein sequence ID" value="XBH20391.1"/>
    <property type="molecule type" value="Genomic_DNA"/>
</dbReference>